<feature type="compositionally biased region" description="Low complexity" evidence="1">
    <location>
        <begin position="47"/>
        <end position="67"/>
    </location>
</feature>
<dbReference type="OrthoDB" id="2500341at2759"/>
<evidence type="ECO:0000256" key="1">
    <source>
        <dbReference type="SAM" id="MobiDB-lite"/>
    </source>
</evidence>
<keyword evidence="4" id="KW-1185">Reference proteome</keyword>
<organism evidence="2">
    <name type="scientific">Puccinia triticina (isolate 1-1 / race 1 (BBBD))</name>
    <name type="common">Brown leaf rust fungus</name>
    <dbReference type="NCBI Taxonomy" id="630390"/>
    <lineage>
        <taxon>Eukaryota</taxon>
        <taxon>Fungi</taxon>
        <taxon>Dikarya</taxon>
        <taxon>Basidiomycota</taxon>
        <taxon>Pucciniomycotina</taxon>
        <taxon>Pucciniomycetes</taxon>
        <taxon>Pucciniales</taxon>
        <taxon>Pucciniaceae</taxon>
        <taxon>Puccinia</taxon>
    </lineage>
</organism>
<feature type="non-terminal residue" evidence="2">
    <location>
        <position position="235"/>
    </location>
</feature>
<dbReference type="VEuPathDB" id="FungiDB:PTTG_11964"/>
<dbReference type="InterPro" id="IPR039786">
    <property type="entry name" value="EFR3"/>
</dbReference>
<dbReference type="PANTHER" id="PTHR47766:SF1">
    <property type="entry name" value="PROTEIN EFR3"/>
    <property type="match status" value="1"/>
</dbReference>
<dbReference type="Proteomes" id="UP000005240">
    <property type="component" value="Unassembled WGS sequence"/>
</dbReference>
<reference evidence="3 4" key="3">
    <citation type="journal article" date="2017" name="G3 (Bethesda)">
        <title>Comparative analysis highlights variable genome content of wheat rusts and divergence of the mating loci.</title>
        <authorList>
            <person name="Cuomo C.A."/>
            <person name="Bakkeren G."/>
            <person name="Khalil H.B."/>
            <person name="Panwar V."/>
            <person name="Joly D."/>
            <person name="Linning R."/>
            <person name="Sakthikumar S."/>
            <person name="Song X."/>
            <person name="Adiconis X."/>
            <person name="Fan L."/>
            <person name="Goldberg J.M."/>
            <person name="Levin J.Z."/>
            <person name="Young S."/>
            <person name="Zeng Q."/>
            <person name="Anikster Y."/>
            <person name="Bruce M."/>
            <person name="Wang M."/>
            <person name="Yin C."/>
            <person name="McCallum B."/>
            <person name="Szabo L.J."/>
            <person name="Hulbert S."/>
            <person name="Chen X."/>
            <person name="Fellers J.P."/>
        </authorList>
    </citation>
    <scope>NUCLEOTIDE SEQUENCE</scope>
    <source>
        <strain evidence="4">Isolate 1-1 / race 1 (BBBD)</strain>
        <strain evidence="3">isolate 1-1 / race 1 (BBBD)</strain>
    </source>
</reference>
<proteinExistence type="predicted"/>
<accession>A0A180GKD8</accession>
<evidence type="ECO:0000313" key="3">
    <source>
        <dbReference type="EnsemblFungi" id="PTTG_11964-t43_1-p1"/>
    </source>
</evidence>
<dbReference type="EnsemblFungi" id="PTTG_11964-t43_1">
    <property type="protein sequence ID" value="PTTG_11964-t43_1-p1"/>
    <property type="gene ID" value="PTTG_11964"/>
</dbReference>
<dbReference type="AlphaFoldDB" id="A0A180GKD8"/>
<feature type="compositionally biased region" description="Basic and acidic residues" evidence="1">
    <location>
        <begin position="220"/>
        <end position="229"/>
    </location>
</feature>
<reference evidence="2" key="1">
    <citation type="submission" date="2009-11" db="EMBL/GenBank/DDBJ databases">
        <authorList>
            <consortium name="The Broad Institute Genome Sequencing Platform"/>
            <person name="Ward D."/>
            <person name="Feldgarden M."/>
            <person name="Earl A."/>
            <person name="Young S.K."/>
            <person name="Zeng Q."/>
            <person name="Koehrsen M."/>
            <person name="Alvarado L."/>
            <person name="Berlin A."/>
            <person name="Bochicchio J."/>
            <person name="Borenstein D."/>
            <person name="Chapman S.B."/>
            <person name="Chen Z."/>
            <person name="Engels R."/>
            <person name="Freedman E."/>
            <person name="Gellesch M."/>
            <person name="Goldberg J."/>
            <person name="Griggs A."/>
            <person name="Gujja S."/>
            <person name="Heilman E."/>
            <person name="Heiman D."/>
            <person name="Hepburn T."/>
            <person name="Howarth C."/>
            <person name="Jen D."/>
            <person name="Larson L."/>
            <person name="Lewis B."/>
            <person name="Mehta T."/>
            <person name="Park D."/>
            <person name="Pearson M."/>
            <person name="Roberts A."/>
            <person name="Saif S."/>
            <person name="Shea T."/>
            <person name="Shenoy N."/>
            <person name="Sisk P."/>
            <person name="Stolte C."/>
            <person name="Sykes S."/>
            <person name="Thomson T."/>
            <person name="Walk T."/>
            <person name="White J."/>
            <person name="Yandava C."/>
            <person name="Izard J."/>
            <person name="Baranova O.V."/>
            <person name="Blanton J.M."/>
            <person name="Tanner A.C."/>
            <person name="Dewhirst F.E."/>
            <person name="Haas B."/>
            <person name="Nusbaum C."/>
            <person name="Birren B."/>
        </authorList>
    </citation>
    <scope>NUCLEOTIDE SEQUENCE [LARGE SCALE GENOMIC DNA]</scope>
    <source>
        <strain evidence="2">1-1 BBBD Race 1</strain>
    </source>
</reference>
<dbReference type="STRING" id="630390.A0A180GKD8"/>
<reference evidence="3" key="4">
    <citation type="submission" date="2025-05" db="UniProtKB">
        <authorList>
            <consortium name="EnsemblFungi"/>
        </authorList>
    </citation>
    <scope>IDENTIFICATION</scope>
    <source>
        <strain evidence="3">isolate 1-1 / race 1 (BBBD)</strain>
    </source>
</reference>
<name>A0A180GKD8_PUCT1</name>
<dbReference type="PANTHER" id="PTHR47766">
    <property type="entry name" value="PROTEIN EFR3"/>
    <property type="match status" value="1"/>
</dbReference>
<gene>
    <name evidence="2" type="ORF">PTTG_11964</name>
</gene>
<evidence type="ECO:0000313" key="4">
    <source>
        <dbReference type="Proteomes" id="UP000005240"/>
    </source>
</evidence>
<protein>
    <submittedName>
        <fullName evidence="2 3">Uncharacterized protein</fullName>
    </submittedName>
</protein>
<evidence type="ECO:0000313" key="2">
    <source>
        <dbReference type="EMBL" id="OAV92918.1"/>
    </source>
</evidence>
<dbReference type="GO" id="GO:0072659">
    <property type="term" value="P:protein localization to plasma membrane"/>
    <property type="evidence" value="ECO:0007669"/>
    <property type="project" value="InterPro"/>
</dbReference>
<feature type="region of interest" description="Disordered" evidence="1">
    <location>
        <begin position="1"/>
        <end position="79"/>
    </location>
</feature>
<sequence>MVQAEHGRRGRFPPLSGAGQPRAGGIGRSAGGAPVDHPQHKPPRPATTNNNHITITINETQTTNNEQRTSGQEEQRTSGHRTITGAMITSNHKKLVNACYPVAVKNKTLAAIAPDPNALSKLIYYCATRPHKIHKITSYLISYAQSQALPSSFTASLSVYRHSKPGLICTIKIFTHLIHNPRINPAILAPHLATIIAIGLGLFNQAFSSEPLPPTTTTTHHPETPEKASEASGYF</sequence>
<feature type="region of interest" description="Disordered" evidence="1">
    <location>
        <begin position="212"/>
        <end position="235"/>
    </location>
</feature>
<reference evidence="2" key="2">
    <citation type="submission" date="2016-05" db="EMBL/GenBank/DDBJ databases">
        <title>Comparative analysis highlights variable genome content of wheat rusts and divergence of the mating loci.</title>
        <authorList>
            <person name="Cuomo C.A."/>
            <person name="Bakkeren G."/>
            <person name="Szabo L."/>
            <person name="Khalil H."/>
            <person name="Joly D."/>
            <person name="Goldberg J."/>
            <person name="Young S."/>
            <person name="Zeng Q."/>
            <person name="Fellers J."/>
        </authorList>
    </citation>
    <scope>NUCLEOTIDE SEQUENCE [LARGE SCALE GENOMIC DNA]</scope>
    <source>
        <strain evidence="2">1-1 BBBD Race 1</strain>
    </source>
</reference>
<dbReference type="EMBL" id="ADAS02000057">
    <property type="protein sequence ID" value="OAV92918.1"/>
    <property type="molecule type" value="Genomic_DNA"/>
</dbReference>